<reference evidence="1 2" key="1">
    <citation type="submission" date="2014-04" db="EMBL/GenBank/DDBJ databases">
        <authorList>
            <consortium name="DOE Joint Genome Institute"/>
            <person name="Kuo A."/>
            <person name="Kohler A."/>
            <person name="Nagy L.G."/>
            <person name="Floudas D."/>
            <person name="Copeland A."/>
            <person name="Barry K.W."/>
            <person name="Cichocki N."/>
            <person name="Veneault-Fourrey C."/>
            <person name="LaButti K."/>
            <person name="Lindquist E.A."/>
            <person name="Lipzen A."/>
            <person name="Lundell T."/>
            <person name="Morin E."/>
            <person name="Murat C."/>
            <person name="Sun H."/>
            <person name="Tunlid A."/>
            <person name="Henrissat B."/>
            <person name="Grigoriev I.V."/>
            <person name="Hibbett D.S."/>
            <person name="Martin F."/>
            <person name="Nordberg H.P."/>
            <person name="Cantor M.N."/>
            <person name="Hua S.X."/>
        </authorList>
    </citation>
    <scope>NUCLEOTIDE SEQUENCE [LARGE SCALE GENOMIC DNA]</scope>
    <source>
        <strain evidence="1 2">LaAM-08-1</strain>
    </source>
</reference>
<gene>
    <name evidence="1" type="ORF">K443DRAFT_639633</name>
</gene>
<reference evidence="2" key="2">
    <citation type="submission" date="2015-01" db="EMBL/GenBank/DDBJ databases">
        <title>Evolutionary Origins and Diversification of the Mycorrhizal Mutualists.</title>
        <authorList>
            <consortium name="DOE Joint Genome Institute"/>
            <consortium name="Mycorrhizal Genomics Consortium"/>
            <person name="Kohler A."/>
            <person name="Kuo A."/>
            <person name="Nagy L.G."/>
            <person name="Floudas D."/>
            <person name="Copeland A."/>
            <person name="Barry K.W."/>
            <person name="Cichocki N."/>
            <person name="Veneault-Fourrey C."/>
            <person name="LaButti K."/>
            <person name="Lindquist E.A."/>
            <person name="Lipzen A."/>
            <person name="Lundell T."/>
            <person name="Morin E."/>
            <person name="Murat C."/>
            <person name="Riley R."/>
            <person name="Ohm R."/>
            <person name="Sun H."/>
            <person name="Tunlid A."/>
            <person name="Henrissat B."/>
            <person name="Grigoriev I.V."/>
            <person name="Hibbett D.S."/>
            <person name="Martin F."/>
        </authorList>
    </citation>
    <scope>NUCLEOTIDE SEQUENCE [LARGE SCALE GENOMIC DNA]</scope>
    <source>
        <strain evidence="2">LaAM-08-1</strain>
    </source>
</reference>
<dbReference type="HOGENOM" id="CLU_2558627_0_0_1"/>
<dbReference type="AlphaFoldDB" id="A0A0C9WJR4"/>
<evidence type="ECO:0000313" key="2">
    <source>
        <dbReference type="Proteomes" id="UP000054477"/>
    </source>
</evidence>
<name>A0A0C9WJR4_9AGAR</name>
<proteinExistence type="predicted"/>
<organism evidence="1 2">
    <name type="scientific">Laccaria amethystina LaAM-08-1</name>
    <dbReference type="NCBI Taxonomy" id="1095629"/>
    <lineage>
        <taxon>Eukaryota</taxon>
        <taxon>Fungi</taxon>
        <taxon>Dikarya</taxon>
        <taxon>Basidiomycota</taxon>
        <taxon>Agaricomycotina</taxon>
        <taxon>Agaricomycetes</taxon>
        <taxon>Agaricomycetidae</taxon>
        <taxon>Agaricales</taxon>
        <taxon>Agaricineae</taxon>
        <taxon>Hydnangiaceae</taxon>
        <taxon>Laccaria</taxon>
    </lineage>
</organism>
<keyword evidence="2" id="KW-1185">Reference proteome</keyword>
<dbReference type="EMBL" id="KN838766">
    <property type="protein sequence ID" value="KIJ95149.1"/>
    <property type="molecule type" value="Genomic_DNA"/>
</dbReference>
<protein>
    <submittedName>
        <fullName evidence="1">Uncharacterized protein</fullName>
    </submittedName>
</protein>
<dbReference type="Proteomes" id="UP000054477">
    <property type="component" value="Unassembled WGS sequence"/>
</dbReference>
<accession>A0A0C9WJR4</accession>
<evidence type="ECO:0000313" key="1">
    <source>
        <dbReference type="EMBL" id="KIJ95149.1"/>
    </source>
</evidence>
<sequence length="82" mass="9121">MKGGSPIVSVSIPPLSLTSTPDCSICQTRLWIYQIHTCIDCPSCFLAVRNHYQRAKLVGKPATLNMHQSLPNLEWVSGLHMQ</sequence>